<dbReference type="AlphaFoldDB" id="A0A1F6UZZ7"/>
<evidence type="ECO:0000256" key="16">
    <source>
        <dbReference type="PROSITE-ProRule" id="PRU00391"/>
    </source>
</evidence>
<dbReference type="Pfam" id="PF06831">
    <property type="entry name" value="H2TH"/>
    <property type="match status" value="1"/>
</dbReference>
<dbReference type="SMART" id="SM00898">
    <property type="entry name" value="Fapy_DNA_glyco"/>
    <property type="match status" value="1"/>
</dbReference>
<keyword evidence="7 16" id="KW-0863">Zinc-finger</keyword>
<sequence>MPELPEVETTTRGLRKTIVGLVIKDVWTDLSTKDKRQRDSIANPKFFTVFRKKISGKKVLSIERRAKNILINLSRGKTILIHMKMTGHLLYGKYKKDPINRFIHFTITFTNGEKLYFSDMRKFGKITLLDTKTAHDTKHLNNIGPEPLEKTFTLNKLKERLNIKPKGKIKTVLMNPSIIAGIGNIYSDEILWRAGIHPEREVSTIKEQKLKLIFKGIKEILKKGIDFGGDSMSDYRNIHGLPGRFQLHHKAYRRTGAKCGKPKCKGIITRKVINGRSAHFCSVHQK</sequence>
<dbReference type="InterPro" id="IPR012319">
    <property type="entry name" value="FPG_cat"/>
</dbReference>
<dbReference type="FunFam" id="1.10.8.50:FF:000003">
    <property type="entry name" value="Formamidopyrimidine-DNA glycosylase"/>
    <property type="match status" value="1"/>
</dbReference>
<dbReference type="Proteomes" id="UP000177602">
    <property type="component" value="Unassembled WGS sequence"/>
</dbReference>
<name>A0A1F6UZZ7_9BACT</name>
<dbReference type="Gene3D" id="3.20.190.10">
    <property type="entry name" value="MutM-like, N-terminal"/>
    <property type="match status" value="1"/>
</dbReference>
<dbReference type="PANTHER" id="PTHR22993">
    <property type="entry name" value="FORMAMIDOPYRIMIDINE-DNA GLYCOSYLASE"/>
    <property type="match status" value="1"/>
</dbReference>
<dbReference type="Pfam" id="PF01149">
    <property type="entry name" value="Fapy_DNA_glyco"/>
    <property type="match status" value="1"/>
</dbReference>
<evidence type="ECO:0000256" key="1">
    <source>
        <dbReference type="ARBA" id="ARBA00001668"/>
    </source>
</evidence>
<comment type="caution">
    <text evidence="19">The sequence shown here is derived from an EMBL/GenBank/DDBJ whole genome shotgun (WGS) entry which is preliminary data.</text>
</comment>
<organism evidence="19 20">
    <name type="scientific">Candidatus Nomurabacteria bacterium RIFCSPHIGHO2_01_FULL_40_12</name>
    <dbReference type="NCBI Taxonomy" id="1801737"/>
    <lineage>
        <taxon>Bacteria</taxon>
        <taxon>Candidatus Nomuraibacteriota</taxon>
    </lineage>
</organism>
<keyword evidence="14" id="KW-0326">Glycosidase</keyword>
<dbReference type="InterPro" id="IPR010979">
    <property type="entry name" value="Ribosomal_uS13-like_H2TH"/>
</dbReference>
<keyword evidence="9" id="KW-0862">Zinc</keyword>
<accession>A0A1F6UZZ7</accession>
<dbReference type="CDD" id="cd08966">
    <property type="entry name" value="EcFpg-like_N"/>
    <property type="match status" value="1"/>
</dbReference>
<dbReference type="InterPro" id="IPR035937">
    <property type="entry name" value="FPG_N"/>
</dbReference>
<keyword evidence="6" id="KW-0227">DNA damage</keyword>
<dbReference type="PANTHER" id="PTHR22993:SF9">
    <property type="entry name" value="FORMAMIDOPYRIMIDINE-DNA GLYCOSYLASE"/>
    <property type="match status" value="1"/>
</dbReference>
<evidence type="ECO:0000256" key="4">
    <source>
        <dbReference type="ARBA" id="ARBA00011245"/>
    </source>
</evidence>
<dbReference type="SUPFAM" id="SSF46946">
    <property type="entry name" value="S13-like H2TH domain"/>
    <property type="match status" value="1"/>
</dbReference>
<keyword evidence="10" id="KW-0238">DNA-binding</keyword>
<dbReference type="GO" id="GO:0008270">
    <property type="term" value="F:zinc ion binding"/>
    <property type="evidence" value="ECO:0007669"/>
    <property type="project" value="UniProtKB-KW"/>
</dbReference>
<comment type="cofactor">
    <cofactor evidence="2">
        <name>Zn(2+)</name>
        <dbReference type="ChEBI" id="CHEBI:29105"/>
    </cofactor>
</comment>
<keyword evidence="13" id="KW-0511">Multifunctional enzyme</keyword>
<evidence type="ECO:0000313" key="20">
    <source>
        <dbReference type="Proteomes" id="UP000177602"/>
    </source>
</evidence>
<dbReference type="InterPro" id="IPR015886">
    <property type="entry name" value="H2TH_FPG"/>
</dbReference>
<keyword evidence="11" id="KW-0234">DNA repair</keyword>
<dbReference type="InterPro" id="IPR000214">
    <property type="entry name" value="Znf_DNA_glyclase/AP_lyase"/>
</dbReference>
<reference evidence="19 20" key="1">
    <citation type="journal article" date="2016" name="Nat. Commun.">
        <title>Thousands of microbial genomes shed light on interconnected biogeochemical processes in an aquifer system.</title>
        <authorList>
            <person name="Anantharaman K."/>
            <person name="Brown C.T."/>
            <person name="Hug L.A."/>
            <person name="Sharon I."/>
            <person name="Castelle C.J."/>
            <person name="Probst A.J."/>
            <person name="Thomas B.C."/>
            <person name="Singh A."/>
            <person name="Wilkins M.J."/>
            <person name="Karaoz U."/>
            <person name="Brodie E.L."/>
            <person name="Williams K.H."/>
            <person name="Hubbard S.S."/>
            <person name="Banfield J.F."/>
        </authorList>
    </citation>
    <scope>NUCLEOTIDE SEQUENCE [LARGE SCALE GENOMIC DNA]</scope>
</reference>
<evidence type="ECO:0000256" key="12">
    <source>
        <dbReference type="ARBA" id="ARBA00023239"/>
    </source>
</evidence>
<dbReference type="PROSITE" id="PS51066">
    <property type="entry name" value="ZF_FPG_2"/>
    <property type="match status" value="1"/>
</dbReference>
<gene>
    <name evidence="19" type="ORF">A2818_02570</name>
</gene>
<evidence type="ECO:0000256" key="14">
    <source>
        <dbReference type="ARBA" id="ARBA00023295"/>
    </source>
</evidence>
<feature type="domain" description="Formamidopyrimidine-DNA glycosylase catalytic" evidence="18">
    <location>
        <begin position="2"/>
        <end position="124"/>
    </location>
</feature>
<dbReference type="NCBIfam" id="TIGR00577">
    <property type="entry name" value="fpg"/>
    <property type="match status" value="1"/>
</dbReference>
<protein>
    <submittedName>
        <fullName evidence="19">DNA-formamidopyrimidine glycosylase</fullName>
    </submittedName>
</protein>
<evidence type="ECO:0000256" key="5">
    <source>
        <dbReference type="ARBA" id="ARBA00022723"/>
    </source>
</evidence>
<dbReference type="NCBIfam" id="NF002211">
    <property type="entry name" value="PRK01103.1"/>
    <property type="match status" value="1"/>
</dbReference>
<evidence type="ECO:0000313" key="19">
    <source>
        <dbReference type="EMBL" id="OGI63071.1"/>
    </source>
</evidence>
<dbReference type="SMART" id="SM01232">
    <property type="entry name" value="H2TH"/>
    <property type="match status" value="1"/>
</dbReference>
<dbReference type="GO" id="GO:0003684">
    <property type="term" value="F:damaged DNA binding"/>
    <property type="evidence" value="ECO:0007669"/>
    <property type="project" value="InterPro"/>
</dbReference>
<evidence type="ECO:0000256" key="10">
    <source>
        <dbReference type="ARBA" id="ARBA00023125"/>
    </source>
</evidence>
<dbReference type="SUPFAM" id="SSF57716">
    <property type="entry name" value="Glucocorticoid receptor-like (DNA-binding domain)"/>
    <property type="match status" value="1"/>
</dbReference>
<dbReference type="GO" id="GO:0006284">
    <property type="term" value="P:base-excision repair"/>
    <property type="evidence" value="ECO:0007669"/>
    <property type="project" value="InterPro"/>
</dbReference>
<dbReference type="GO" id="GO:0034039">
    <property type="term" value="F:8-oxo-7,8-dihydroguanine DNA N-glycosylase activity"/>
    <property type="evidence" value="ECO:0007669"/>
    <property type="project" value="TreeGrafter"/>
</dbReference>
<evidence type="ECO:0000256" key="2">
    <source>
        <dbReference type="ARBA" id="ARBA00001947"/>
    </source>
</evidence>
<evidence type="ECO:0000256" key="7">
    <source>
        <dbReference type="ARBA" id="ARBA00022771"/>
    </source>
</evidence>
<evidence type="ECO:0000256" key="9">
    <source>
        <dbReference type="ARBA" id="ARBA00022833"/>
    </source>
</evidence>
<dbReference type="InterPro" id="IPR020629">
    <property type="entry name" value="FPG_Glyclase"/>
</dbReference>
<evidence type="ECO:0000256" key="3">
    <source>
        <dbReference type="ARBA" id="ARBA00009409"/>
    </source>
</evidence>
<keyword evidence="12" id="KW-0456">Lyase</keyword>
<evidence type="ECO:0000256" key="15">
    <source>
        <dbReference type="ARBA" id="ARBA00044632"/>
    </source>
</evidence>
<comment type="catalytic activity">
    <reaction evidence="15">
        <text>2'-deoxyribonucleotide-(2'-deoxyribose 5'-phosphate)-2'-deoxyribonucleotide-DNA = a 3'-end 2'-deoxyribonucleotide-(2,3-dehydro-2,3-deoxyribose 5'-phosphate)-DNA + a 5'-end 5'-phospho-2'-deoxyribonucleoside-DNA + H(+)</text>
        <dbReference type="Rhea" id="RHEA:66592"/>
        <dbReference type="Rhea" id="RHEA-COMP:13180"/>
        <dbReference type="Rhea" id="RHEA-COMP:16897"/>
        <dbReference type="Rhea" id="RHEA-COMP:17067"/>
        <dbReference type="ChEBI" id="CHEBI:15378"/>
        <dbReference type="ChEBI" id="CHEBI:136412"/>
        <dbReference type="ChEBI" id="CHEBI:157695"/>
        <dbReference type="ChEBI" id="CHEBI:167181"/>
        <dbReference type="EC" id="4.2.99.18"/>
    </reaction>
</comment>
<comment type="subunit">
    <text evidence="4">Monomer.</text>
</comment>
<proteinExistence type="inferred from homology"/>
<keyword evidence="5" id="KW-0479">Metal-binding</keyword>
<dbReference type="GO" id="GO:0140078">
    <property type="term" value="F:class I DNA-(apurinic or apyrimidinic site) endonuclease activity"/>
    <property type="evidence" value="ECO:0007669"/>
    <property type="project" value="UniProtKB-EC"/>
</dbReference>
<feature type="domain" description="FPG-type" evidence="17">
    <location>
        <begin position="250"/>
        <end position="286"/>
    </location>
</feature>
<evidence type="ECO:0000256" key="8">
    <source>
        <dbReference type="ARBA" id="ARBA00022801"/>
    </source>
</evidence>
<dbReference type="EMBL" id="MFTN01000013">
    <property type="protein sequence ID" value="OGI63071.1"/>
    <property type="molecule type" value="Genomic_DNA"/>
</dbReference>
<evidence type="ECO:0000256" key="11">
    <source>
        <dbReference type="ARBA" id="ARBA00023204"/>
    </source>
</evidence>
<comment type="similarity">
    <text evidence="3">Belongs to the FPG family.</text>
</comment>
<dbReference type="SUPFAM" id="SSF81624">
    <property type="entry name" value="N-terminal domain of MutM-like DNA repair proteins"/>
    <property type="match status" value="1"/>
</dbReference>
<evidence type="ECO:0000259" key="18">
    <source>
        <dbReference type="PROSITE" id="PS51068"/>
    </source>
</evidence>
<evidence type="ECO:0000259" key="17">
    <source>
        <dbReference type="PROSITE" id="PS51066"/>
    </source>
</evidence>
<dbReference type="PROSITE" id="PS51068">
    <property type="entry name" value="FPG_CAT"/>
    <property type="match status" value="1"/>
</dbReference>
<dbReference type="STRING" id="1801737.A2818_02570"/>
<keyword evidence="8" id="KW-0378">Hydrolase</keyword>
<dbReference type="Gene3D" id="1.10.8.50">
    <property type="match status" value="1"/>
</dbReference>
<evidence type="ECO:0000256" key="6">
    <source>
        <dbReference type="ARBA" id="ARBA00022763"/>
    </source>
</evidence>
<evidence type="ECO:0000256" key="13">
    <source>
        <dbReference type="ARBA" id="ARBA00023268"/>
    </source>
</evidence>
<comment type="catalytic activity">
    <reaction evidence="1">
        <text>Hydrolysis of DNA containing ring-opened 7-methylguanine residues, releasing 2,6-diamino-4-hydroxy-5-(N-methyl)formamidopyrimidine.</text>
        <dbReference type="EC" id="3.2.2.23"/>
    </reaction>
</comment>